<name>A0AAW1W6B2_RUBAR</name>
<dbReference type="InterPro" id="IPR012334">
    <property type="entry name" value="Pectin_lyas_fold"/>
</dbReference>
<comment type="subcellular location">
    <subcellularLocation>
        <location evidence="1">Secreted</location>
        <location evidence="1">Cell wall</location>
    </subcellularLocation>
</comment>
<sequence>MGLTPTRVHKTRIEDCYIVSGDDCIAVKSGWDQYGIKFGMPTKHLVIRRLTCISPKSATVALGSEMSGGIRDVRVEDVTAINTESSIRIKTAEGRGAYVKDIYVRRLTLKTMKYVFWMSGAYGSHPDEGFDPKALPVIQNINYREVVAENVTRPAQLDGLANDPFKGICMSNISISLTAKPKKVLWNCTDIEGITSLVTPKACDLLPEQPKPVDCAFPGDKLAIEGVKLMTCSA</sequence>
<keyword evidence="3" id="KW-0964">Secreted</keyword>
<protein>
    <recommendedName>
        <fullName evidence="9">Polygalacturonase</fullName>
    </recommendedName>
</protein>
<evidence type="ECO:0008006" key="9">
    <source>
        <dbReference type="Google" id="ProtNLM"/>
    </source>
</evidence>
<dbReference type="GO" id="GO:0005975">
    <property type="term" value="P:carbohydrate metabolic process"/>
    <property type="evidence" value="ECO:0007669"/>
    <property type="project" value="InterPro"/>
</dbReference>
<evidence type="ECO:0000256" key="3">
    <source>
        <dbReference type="ARBA" id="ARBA00022512"/>
    </source>
</evidence>
<keyword evidence="3" id="KW-0134">Cell wall</keyword>
<dbReference type="PANTHER" id="PTHR31339">
    <property type="entry name" value="PECTIN LYASE-RELATED"/>
    <property type="match status" value="1"/>
</dbReference>
<dbReference type="Pfam" id="PF00295">
    <property type="entry name" value="Glyco_hydro_28"/>
    <property type="match status" value="1"/>
</dbReference>
<dbReference type="InterPro" id="IPR011050">
    <property type="entry name" value="Pectin_lyase_fold/virulence"/>
</dbReference>
<dbReference type="Gene3D" id="2.160.20.10">
    <property type="entry name" value="Single-stranded right-handed beta-helix, Pectin lyase-like"/>
    <property type="match status" value="1"/>
</dbReference>
<evidence type="ECO:0000313" key="7">
    <source>
        <dbReference type="EMBL" id="KAK9914320.1"/>
    </source>
</evidence>
<dbReference type="InterPro" id="IPR051801">
    <property type="entry name" value="GH28_Enzymes"/>
</dbReference>
<gene>
    <name evidence="7" type="ORF">M0R45_038106</name>
</gene>
<accession>A0AAW1W6B2</accession>
<keyword evidence="5 6" id="KW-0326">Glycosidase</keyword>
<evidence type="ECO:0000256" key="2">
    <source>
        <dbReference type="ARBA" id="ARBA00008834"/>
    </source>
</evidence>
<organism evidence="7 8">
    <name type="scientific">Rubus argutus</name>
    <name type="common">Southern blackberry</name>
    <dbReference type="NCBI Taxonomy" id="59490"/>
    <lineage>
        <taxon>Eukaryota</taxon>
        <taxon>Viridiplantae</taxon>
        <taxon>Streptophyta</taxon>
        <taxon>Embryophyta</taxon>
        <taxon>Tracheophyta</taxon>
        <taxon>Spermatophyta</taxon>
        <taxon>Magnoliopsida</taxon>
        <taxon>eudicotyledons</taxon>
        <taxon>Gunneridae</taxon>
        <taxon>Pentapetalae</taxon>
        <taxon>rosids</taxon>
        <taxon>fabids</taxon>
        <taxon>Rosales</taxon>
        <taxon>Rosaceae</taxon>
        <taxon>Rosoideae</taxon>
        <taxon>Rosoideae incertae sedis</taxon>
        <taxon>Rubus</taxon>
    </lineage>
</organism>
<proteinExistence type="inferred from homology"/>
<keyword evidence="8" id="KW-1185">Reference proteome</keyword>
<dbReference type="PANTHER" id="PTHR31339:SF12">
    <property type="entry name" value="ENDO-POLYGALACTURONASE-LIKE PROTEIN"/>
    <property type="match status" value="1"/>
</dbReference>
<dbReference type="Proteomes" id="UP001457282">
    <property type="component" value="Unassembled WGS sequence"/>
</dbReference>
<dbReference type="AlphaFoldDB" id="A0AAW1W6B2"/>
<evidence type="ECO:0000256" key="6">
    <source>
        <dbReference type="RuleBase" id="RU361169"/>
    </source>
</evidence>
<keyword evidence="4 6" id="KW-0378">Hydrolase</keyword>
<evidence type="ECO:0000256" key="1">
    <source>
        <dbReference type="ARBA" id="ARBA00004191"/>
    </source>
</evidence>
<dbReference type="EMBL" id="JBEDUW010000007">
    <property type="protein sequence ID" value="KAK9914320.1"/>
    <property type="molecule type" value="Genomic_DNA"/>
</dbReference>
<evidence type="ECO:0000313" key="8">
    <source>
        <dbReference type="Proteomes" id="UP001457282"/>
    </source>
</evidence>
<dbReference type="InterPro" id="IPR000743">
    <property type="entry name" value="Glyco_hydro_28"/>
</dbReference>
<comment type="caution">
    <text evidence="7">The sequence shown here is derived from an EMBL/GenBank/DDBJ whole genome shotgun (WGS) entry which is preliminary data.</text>
</comment>
<evidence type="ECO:0000256" key="4">
    <source>
        <dbReference type="ARBA" id="ARBA00022801"/>
    </source>
</evidence>
<reference evidence="7 8" key="1">
    <citation type="journal article" date="2023" name="G3 (Bethesda)">
        <title>A chromosome-length genome assembly and annotation of blackberry (Rubus argutus, cv. 'Hillquist').</title>
        <authorList>
            <person name="Bruna T."/>
            <person name="Aryal R."/>
            <person name="Dudchenko O."/>
            <person name="Sargent D.J."/>
            <person name="Mead D."/>
            <person name="Buti M."/>
            <person name="Cavallini A."/>
            <person name="Hytonen T."/>
            <person name="Andres J."/>
            <person name="Pham M."/>
            <person name="Weisz D."/>
            <person name="Mascagni F."/>
            <person name="Usai G."/>
            <person name="Natali L."/>
            <person name="Bassil N."/>
            <person name="Fernandez G.E."/>
            <person name="Lomsadze A."/>
            <person name="Armour M."/>
            <person name="Olukolu B."/>
            <person name="Poorten T."/>
            <person name="Britton C."/>
            <person name="Davik J."/>
            <person name="Ashrafi H."/>
            <person name="Aiden E.L."/>
            <person name="Borodovsky M."/>
            <person name="Worthington M."/>
        </authorList>
    </citation>
    <scope>NUCLEOTIDE SEQUENCE [LARGE SCALE GENOMIC DNA]</scope>
    <source>
        <strain evidence="7">PI 553951</strain>
    </source>
</reference>
<dbReference type="SUPFAM" id="SSF51126">
    <property type="entry name" value="Pectin lyase-like"/>
    <property type="match status" value="1"/>
</dbReference>
<comment type="similarity">
    <text evidence="2 6">Belongs to the glycosyl hydrolase 28 family.</text>
</comment>
<evidence type="ECO:0000256" key="5">
    <source>
        <dbReference type="ARBA" id="ARBA00023295"/>
    </source>
</evidence>
<dbReference type="GO" id="GO:0004650">
    <property type="term" value="F:polygalacturonase activity"/>
    <property type="evidence" value="ECO:0007669"/>
    <property type="project" value="InterPro"/>
</dbReference>